<dbReference type="Gene3D" id="3.40.30.10">
    <property type="entry name" value="Glutaredoxin"/>
    <property type="match status" value="1"/>
</dbReference>
<dbReference type="GO" id="GO:0016491">
    <property type="term" value="F:oxidoreductase activity"/>
    <property type="evidence" value="ECO:0007669"/>
    <property type="project" value="InterPro"/>
</dbReference>
<dbReference type="InterPro" id="IPR000866">
    <property type="entry name" value="AhpC/TSA"/>
</dbReference>
<organism evidence="2 3">
    <name type="scientific">Mucor velutinosus</name>
    <dbReference type="NCBI Taxonomy" id="708070"/>
    <lineage>
        <taxon>Eukaryota</taxon>
        <taxon>Fungi</taxon>
        <taxon>Fungi incertae sedis</taxon>
        <taxon>Mucoromycota</taxon>
        <taxon>Mucoromycotina</taxon>
        <taxon>Mucoromycetes</taxon>
        <taxon>Mucorales</taxon>
        <taxon>Mucorineae</taxon>
        <taxon>Mucoraceae</taxon>
        <taxon>Mucor</taxon>
    </lineage>
</organism>
<dbReference type="RefSeq" id="XP_064675798.1">
    <property type="nucleotide sequence ID" value="XM_064826741.1"/>
</dbReference>
<sequence length="199" mass="22889">MAMQKLNTDTPKRLKRYRGLRDDVEAELSDHMSSKLKIAHPNRPALYDFQCVIFYQRQVLQFQLSDVFSGGNYAVVFFCGYDFTEQSRSDLMQIEKHYHDFVKLGAIPIVMTHDRVGIHNMYATPNATPTSLDFLPSFIMASDTPSRSISQTFKSVTDKSEMQRSVIIMDNNLNVLFTQRVPGNSDFPMEYLLNGLQQK</sequence>
<protein>
    <recommendedName>
        <fullName evidence="1">Alkyl hydroperoxide reductase subunit C/ Thiol specific antioxidant domain-containing protein</fullName>
    </recommendedName>
</protein>
<keyword evidence="3" id="KW-1185">Reference proteome</keyword>
<dbReference type="GeneID" id="89951168"/>
<dbReference type="AlphaFoldDB" id="A0AAN7D262"/>
<accession>A0AAN7D262</accession>
<dbReference type="Proteomes" id="UP001304243">
    <property type="component" value="Unassembled WGS sequence"/>
</dbReference>
<evidence type="ECO:0000313" key="3">
    <source>
        <dbReference type="Proteomes" id="UP001304243"/>
    </source>
</evidence>
<gene>
    <name evidence="2" type="ORF">ATC70_007482</name>
</gene>
<evidence type="ECO:0000259" key="1">
    <source>
        <dbReference type="Pfam" id="PF00578"/>
    </source>
</evidence>
<feature type="domain" description="Alkyl hydroperoxide reductase subunit C/ Thiol specific antioxidant" evidence="1">
    <location>
        <begin position="61"/>
        <end position="175"/>
    </location>
</feature>
<dbReference type="SUPFAM" id="SSF52833">
    <property type="entry name" value="Thioredoxin-like"/>
    <property type="match status" value="1"/>
</dbReference>
<proteinExistence type="predicted"/>
<dbReference type="Pfam" id="PF00578">
    <property type="entry name" value="AhpC-TSA"/>
    <property type="match status" value="1"/>
</dbReference>
<dbReference type="GO" id="GO:0016209">
    <property type="term" value="F:antioxidant activity"/>
    <property type="evidence" value="ECO:0007669"/>
    <property type="project" value="InterPro"/>
</dbReference>
<evidence type="ECO:0000313" key="2">
    <source>
        <dbReference type="EMBL" id="KAK4509132.1"/>
    </source>
</evidence>
<reference evidence="2 3" key="1">
    <citation type="submission" date="2022-11" db="EMBL/GenBank/DDBJ databases">
        <title>Mucor velutinosus strain NIH1002 WGS.</title>
        <authorList>
            <person name="Subramanian P."/>
            <person name="Mullikin J.C."/>
            <person name="Segre J.A."/>
            <person name="Zelazny A.M."/>
        </authorList>
    </citation>
    <scope>NUCLEOTIDE SEQUENCE [LARGE SCALE GENOMIC DNA]</scope>
    <source>
        <strain evidence="2 3">NIH1002</strain>
    </source>
</reference>
<dbReference type="InterPro" id="IPR036249">
    <property type="entry name" value="Thioredoxin-like_sf"/>
</dbReference>
<name>A0AAN7D262_9FUNG</name>
<dbReference type="EMBL" id="JASEJX010000039">
    <property type="protein sequence ID" value="KAK4509132.1"/>
    <property type="molecule type" value="Genomic_DNA"/>
</dbReference>
<comment type="caution">
    <text evidence="2">The sequence shown here is derived from an EMBL/GenBank/DDBJ whole genome shotgun (WGS) entry which is preliminary data.</text>
</comment>